<organism evidence="2 3">
    <name type="scientific">Kineococcus glutinatus</name>
    <dbReference type="NCBI Taxonomy" id="1070872"/>
    <lineage>
        <taxon>Bacteria</taxon>
        <taxon>Bacillati</taxon>
        <taxon>Actinomycetota</taxon>
        <taxon>Actinomycetes</taxon>
        <taxon>Kineosporiales</taxon>
        <taxon>Kineosporiaceae</taxon>
        <taxon>Kineococcus</taxon>
    </lineage>
</organism>
<evidence type="ECO:0000256" key="1">
    <source>
        <dbReference type="SAM" id="MobiDB-lite"/>
    </source>
</evidence>
<proteinExistence type="predicted"/>
<evidence type="ECO:0000313" key="2">
    <source>
        <dbReference type="EMBL" id="GAA4963062.1"/>
    </source>
</evidence>
<dbReference type="Pfam" id="PF11253">
    <property type="entry name" value="DUF3052"/>
    <property type="match status" value="1"/>
</dbReference>
<name>A0ABP9H7G6_9ACTN</name>
<reference evidence="3" key="1">
    <citation type="journal article" date="2019" name="Int. J. Syst. Evol. Microbiol.">
        <title>The Global Catalogue of Microorganisms (GCM) 10K type strain sequencing project: providing services to taxonomists for standard genome sequencing and annotation.</title>
        <authorList>
            <consortium name="The Broad Institute Genomics Platform"/>
            <consortium name="The Broad Institute Genome Sequencing Center for Infectious Disease"/>
            <person name="Wu L."/>
            <person name="Ma J."/>
        </authorList>
    </citation>
    <scope>NUCLEOTIDE SEQUENCE [LARGE SCALE GENOMIC DNA]</scope>
    <source>
        <strain evidence="3">JCM 18126</strain>
    </source>
</reference>
<sequence>MAKLGFKHGQVVQELGYDDEVDDDFRGAVEAAVGSELLDEDADEVADVVICWFRDGEGDLVEALMDSVTNLAKGGIVWLLTPKKGRAGHVPADEIEEAAPAAGLHATTSVSASADWAGTRMTTPRGPRR</sequence>
<accession>A0ABP9H7G6</accession>
<feature type="region of interest" description="Disordered" evidence="1">
    <location>
        <begin position="99"/>
        <end position="129"/>
    </location>
</feature>
<protein>
    <submittedName>
        <fullName evidence="2">DUF3052 domain-containing protein</fullName>
    </submittedName>
</protein>
<keyword evidence="3" id="KW-1185">Reference proteome</keyword>
<gene>
    <name evidence="2" type="ORF">GCM10023225_03140</name>
</gene>
<dbReference type="InterPro" id="IPR021412">
    <property type="entry name" value="DUF3052"/>
</dbReference>
<dbReference type="EMBL" id="BAABIL010000028">
    <property type="protein sequence ID" value="GAA4963062.1"/>
    <property type="molecule type" value="Genomic_DNA"/>
</dbReference>
<dbReference type="Proteomes" id="UP001501195">
    <property type="component" value="Unassembled WGS sequence"/>
</dbReference>
<feature type="compositionally biased region" description="Low complexity" evidence="1">
    <location>
        <begin position="118"/>
        <end position="129"/>
    </location>
</feature>
<evidence type="ECO:0000313" key="3">
    <source>
        <dbReference type="Proteomes" id="UP001501195"/>
    </source>
</evidence>
<comment type="caution">
    <text evidence="2">The sequence shown here is derived from an EMBL/GenBank/DDBJ whole genome shotgun (WGS) entry which is preliminary data.</text>
</comment>